<organism evidence="2 3">
    <name type="scientific">Candidatus Desulfosporosinus infrequens</name>
    <dbReference type="NCBI Taxonomy" id="2043169"/>
    <lineage>
        <taxon>Bacteria</taxon>
        <taxon>Bacillati</taxon>
        <taxon>Bacillota</taxon>
        <taxon>Clostridia</taxon>
        <taxon>Eubacteriales</taxon>
        <taxon>Desulfitobacteriaceae</taxon>
        <taxon>Desulfosporosinus</taxon>
    </lineage>
</organism>
<dbReference type="Gene3D" id="3.30.470.30">
    <property type="entry name" value="DNA ligase/mRNA capping enzyme"/>
    <property type="match status" value="1"/>
</dbReference>
<dbReference type="AlphaFoldDB" id="A0A2U3L5Y9"/>
<gene>
    <name evidence="2" type="ORF">SBF1_380020</name>
</gene>
<evidence type="ECO:0000259" key="1">
    <source>
        <dbReference type="Pfam" id="PF16542"/>
    </source>
</evidence>
<dbReference type="Pfam" id="PF16542">
    <property type="entry name" value="PNKP_ligase"/>
    <property type="match status" value="1"/>
</dbReference>
<accession>A0A2U3L5Y9</accession>
<sequence length="125" mass="14606">MTNERSEEEAILWWEEMTENGHEGFVVKPETMIARNEKGRLVQPAIKVRGRKYLHIIYGMDYLQPENLVRLKQRNVKRKQRHALMEFALGVEGVKRFVSQEPLARIHECVLATLALEAEPVDPRL</sequence>
<reference evidence="3" key="1">
    <citation type="submission" date="2018-02" db="EMBL/GenBank/DDBJ databases">
        <authorList>
            <person name="Hausmann B."/>
        </authorList>
    </citation>
    <scope>NUCLEOTIDE SEQUENCE [LARGE SCALE GENOMIC DNA]</scope>
    <source>
        <strain evidence="3">Peat soil MAG SbF1</strain>
    </source>
</reference>
<dbReference type="Proteomes" id="UP000238916">
    <property type="component" value="Unassembled WGS sequence"/>
</dbReference>
<protein>
    <recommendedName>
        <fullName evidence="1">Polynucleotide kinase-phosphatase ligase domain-containing protein</fullName>
    </recommendedName>
</protein>
<dbReference type="InterPro" id="IPR032380">
    <property type="entry name" value="PNKP_ligase_dom"/>
</dbReference>
<feature type="domain" description="Polynucleotide kinase-phosphatase ligase" evidence="1">
    <location>
        <begin position="2"/>
        <end position="120"/>
    </location>
</feature>
<name>A0A2U3L5Y9_9FIRM</name>
<evidence type="ECO:0000313" key="2">
    <source>
        <dbReference type="EMBL" id="SPF47159.1"/>
    </source>
</evidence>
<dbReference type="EMBL" id="OMOF01000312">
    <property type="protein sequence ID" value="SPF47159.1"/>
    <property type="molecule type" value="Genomic_DNA"/>
</dbReference>
<evidence type="ECO:0000313" key="3">
    <source>
        <dbReference type="Proteomes" id="UP000238916"/>
    </source>
</evidence>
<proteinExistence type="predicted"/>